<evidence type="ECO:0000313" key="3">
    <source>
        <dbReference type="Proteomes" id="UP000004995"/>
    </source>
</evidence>
<dbReference type="HOGENOM" id="CLU_2798813_0_0_1"/>
<organism evidence="2 3">
    <name type="scientific">Setaria italica</name>
    <name type="common">Foxtail millet</name>
    <name type="synonym">Panicum italicum</name>
    <dbReference type="NCBI Taxonomy" id="4555"/>
    <lineage>
        <taxon>Eukaryota</taxon>
        <taxon>Viridiplantae</taxon>
        <taxon>Streptophyta</taxon>
        <taxon>Embryophyta</taxon>
        <taxon>Tracheophyta</taxon>
        <taxon>Spermatophyta</taxon>
        <taxon>Magnoliopsida</taxon>
        <taxon>Liliopsida</taxon>
        <taxon>Poales</taxon>
        <taxon>Poaceae</taxon>
        <taxon>PACMAD clade</taxon>
        <taxon>Panicoideae</taxon>
        <taxon>Panicodae</taxon>
        <taxon>Paniceae</taxon>
        <taxon>Cenchrinae</taxon>
        <taxon>Setaria</taxon>
    </lineage>
</organism>
<protein>
    <submittedName>
        <fullName evidence="2">Uncharacterized protein</fullName>
    </submittedName>
</protein>
<feature type="transmembrane region" description="Helical" evidence="1">
    <location>
        <begin position="39"/>
        <end position="58"/>
    </location>
</feature>
<dbReference type="EnsemblPlants" id="KQK89789">
    <property type="protein sequence ID" value="KQK89789"/>
    <property type="gene ID" value="SETIT_040434mg"/>
</dbReference>
<keyword evidence="1" id="KW-0472">Membrane</keyword>
<name>K4AND7_SETIT</name>
<reference evidence="2" key="2">
    <citation type="submission" date="2018-08" db="UniProtKB">
        <authorList>
            <consortium name="EnsemblPlants"/>
        </authorList>
    </citation>
    <scope>IDENTIFICATION</scope>
    <source>
        <strain evidence="2">Yugu1</strain>
    </source>
</reference>
<keyword evidence="1" id="KW-1133">Transmembrane helix</keyword>
<evidence type="ECO:0000256" key="1">
    <source>
        <dbReference type="SAM" id="Phobius"/>
    </source>
</evidence>
<evidence type="ECO:0000313" key="2">
    <source>
        <dbReference type="EnsemblPlants" id="KQK89789"/>
    </source>
</evidence>
<dbReference type="EMBL" id="AGNK02005807">
    <property type="status" value="NOT_ANNOTATED_CDS"/>
    <property type="molecule type" value="Genomic_DNA"/>
</dbReference>
<keyword evidence="3" id="KW-1185">Reference proteome</keyword>
<dbReference type="Proteomes" id="UP000004995">
    <property type="component" value="Unassembled WGS sequence"/>
</dbReference>
<sequence>MRGGGGAGAVFATVLQIGPFLVVAALLPPLPLLSRLLDLSAMAYSVLLMNHYCLVDWWSKQSKQFRKS</sequence>
<feature type="transmembrane region" description="Helical" evidence="1">
    <location>
        <begin position="7"/>
        <end position="27"/>
    </location>
</feature>
<dbReference type="Gramene" id="KQK89789">
    <property type="protein sequence ID" value="KQK89789"/>
    <property type="gene ID" value="SETIT_040434mg"/>
</dbReference>
<dbReference type="AlphaFoldDB" id="K4AND7"/>
<proteinExistence type="predicted"/>
<keyword evidence="1" id="KW-0812">Transmembrane</keyword>
<accession>K4AND7</accession>
<dbReference type="InParanoid" id="K4AND7"/>
<reference evidence="3" key="1">
    <citation type="journal article" date="2012" name="Nat. Biotechnol.">
        <title>Reference genome sequence of the model plant Setaria.</title>
        <authorList>
            <person name="Bennetzen J.L."/>
            <person name="Schmutz J."/>
            <person name="Wang H."/>
            <person name="Percifield R."/>
            <person name="Hawkins J."/>
            <person name="Pontaroli A.C."/>
            <person name="Estep M."/>
            <person name="Feng L."/>
            <person name="Vaughn J.N."/>
            <person name="Grimwood J."/>
            <person name="Jenkins J."/>
            <person name="Barry K."/>
            <person name="Lindquist E."/>
            <person name="Hellsten U."/>
            <person name="Deshpande S."/>
            <person name="Wang X."/>
            <person name="Wu X."/>
            <person name="Mitros T."/>
            <person name="Triplett J."/>
            <person name="Yang X."/>
            <person name="Ye C.Y."/>
            <person name="Mauro-Herrera M."/>
            <person name="Wang L."/>
            <person name="Li P."/>
            <person name="Sharma M."/>
            <person name="Sharma R."/>
            <person name="Ronald P.C."/>
            <person name="Panaud O."/>
            <person name="Kellogg E.A."/>
            <person name="Brutnell T.P."/>
            <person name="Doust A.N."/>
            <person name="Tuskan G.A."/>
            <person name="Rokhsar D."/>
            <person name="Devos K.M."/>
        </authorList>
    </citation>
    <scope>NUCLEOTIDE SEQUENCE [LARGE SCALE GENOMIC DNA]</scope>
    <source>
        <strain evidence="3">cv. Yugu1</strain>
    </source>
</reference>